<accession>A0AAD7P0B8</accession>
<protein>
    <submittedName>
        <fullName evidence="6">Uncharacterized protein</fullName>
    </submittedName>
</protein>
<dbReference type="PANTHER" id="PTHR47804">
    <property type="entry name" value="60S RIBOSOMAL PROTEIN L19"/>
    <property type="match status" value="1"/>
</dbReference>
<evidence type="ECO:0000256" key="5">
    <source>
        <dbReference type="SAM" id="SignalP"/>
    </source>
</evidence>
<dbReference type="EMBL" id="JARJLG010000003">
    <property type="protein sequence ID" value="KAJ7782510.1"/>
    <property type="molecule type" value="Genomic_DNA"/>
</dbReference>
<comment type="subcellular location">
    <subcellularLocation>
        <location evidence="1">Membrane</location>
        <topology evidence="1">Multi-pass membrane protein</topology>
    </subcellularLocation>
</comment>
<dbReference type="Proteomes" id="UP001215280">
    <property type="component" value="Unassembled WGS sequence"/>
</dbReference>
<keyword evidence="3" id="KW-1133">Transmembrane helix</keyword>
<organism evidence="6 7">
    <name type="scientific">Mycena maculata</name>
    <dbReference type="NCBI Taxonomy" id="230809"/>
    <lineage>
        <taxon>Eukaryota</taxon>
        <taxon>Fungi</taxon>
        <taxon>Dikarya</taxon>
        <taxon>Basidiomycota</taxon>
        <taxon>Agaricomycotina</taxon>
        <taxon>Agaricomycetes</taxon>
        <taxon>Agaricomycetidae</taxon>
        <taxon>Agaricales</taxon>
        <taxon>Marasmiineae</taxon>
        <taxon>Mycenaceae</taxon>
        <taxon>Mycena</taxon>
    </lineage>
</organism>
<feature type="signal peptide" evidence="5">
    <location>
        <begin position="1"/>
        <end position="15"/>
    </location>
</feature>
<comment type="caution">
    <text evidence="6">The sequence shown here is derived from an EMBL/GenBank/DDBJ whole genome shotgun (WGS) entry which is preliminary data.</text>
</comment>
<evidence type="ECO:0000313" key="7">
    <source>
        <dbReference type="Proteomes" id="UP001215280"/>
    </source>
</evidence>
<evidence type="ECO:0000256" key="1">
    <source>
        <dbReference type="ARBA" id="ARBA00004141"/>
    </source>
</evidence>
<keyword evidence="7" id="KW-1185">Reference proteome</keyword>
<proteinExistence type="predicted"/>
<dbReference type="AlphaFoldDB" id="A0AAD7P0B8"/>
<gene>
    <name evidence="6" type="ORF">DFH07DRAFT_790900</name>
</gene>
<evidence type="ECO:0000313" key="6">
    <source>
        <dbReference type="EMBL" id="KAJ7782510.1"/>
    </source>
</evidence>
<evidence type="ECO:0000256" key="3">
    <source>
        <dbReference type="ARBA" id="ARBA00022989"/>
    </source>
</evidence>
<keyword evidence="5" id="KW-0732">Signal</keyword>
<feature type="chain" id="PRO_5042096391" evidence="5">
    <location>
        <begin position="16"/>
        <end position="112"/>
    </location>
</feature>
<keyword evidence="4" id="KW-0472">Membrane</keyword>
<dbReference type="GO" id="GO:0016020">
    <property type="term" value="C:membrane"/>
    <property type="evidence" value="ECO:0007669"/>
    <property type="project" value="UniProtKB-SubCell"/>
</dbReference>
<keyword evidence="2" id="KW-0812">Transmembrane</keyword>
<dbReference type="PANTHER" id="PTHR47804:SF1">
    <property type="entry name" value="DUF2421 DOMAIN-CONTAINING PROTEIN"/>
    <property type="match status" value="1"/>
</dbReference>
<evidence type="ECO:0000256" key="4">
    <source>
        <dbReference type="ARBA" id="ARBA00023136"/>
    </source>
</evidence>
<dbReference type="InterPro" id="IPR052430">
    <property type="entry name" value="IVT-Associated"/>
</dbReference>
<sequence length="112" mass="12491">MVGNIILSFSTLASAFRLKAPLPPYLPPAEASRQRLVAAIRKLDVMRNRDVKGSRQLLFFAYALTMKGVTVELESLGHTLQNAFGVIGQTPEEFEALFVDPEESQRRASHYV</sequence>
<evidence type="ECO:0000256" key="2">
    <source>
        <dbReference type="ARBA" id="ARBA00022692"/>
    </source>
</evidence>
<reference evidence="6" key="1">
    <citation type="submission" date="2023-03" db="EMBL/GenBank/DDBJ databases">
        <title>Massive genome expansion in bonnet fungi (Mycena s.s.) driven by repeated elements and novel gene families across ecological guilds.</title>
        <authorList>
            <consortium name="Lawrence Berkeley National Laboratory"/>
            <person name="Harder C.B."/>
            <person name="Miyauchi S."/>
            <person name="Viragh M."/>
            <person name="Kuo A."/>
            <person name="Thoen E."/>
            <person name="Andreopoulos B."/>
            <person name="Lu D."/>
            <person name="Skrede I."/>
            <person name="Drula E."/>
            <person name="Henrissat B."/>
            <person name="Morin E."/>
            <person name="Kohler A."/>
            <person name="Barry K."/>
            <person name="LaButti K."/>
            <person name="Morin E."/>
            <person name="Salamov A."/>
            <person name="Lipzen A."/>
            <person name="Mereny Z."/>
            <person name="Hegedus B."/>
            <person name="Baldrian P."/>
            <person name="Stursova M."/>
            <person name="Weitz H."/>
            <person name="Taylor A."/>
            <person name="Grigoriev I.V."/>
            <person name="Nagy L.G."/>
            <person name="Martin F."/>
            <person name="Kauserud H."/>
        </authorList>
    </citation>
    <scope>NUCLEOTIDE SEQUENCE</scope>
    <source>
        <strain evidence="6">CBHHK188m</strain>
    </source>
</reference>
<name>A0AAD7P0B8_9AGAR</name>